<comment type="caution">
    <text evidence="1">The sequence shown here is derived from an EMBL/GenBank/DDBJ whole genome shotgun (WGS) entry which is preliminary data.</text>
</comment>
<reference evidence="1 2" key="1">
    <citation type="submission" date="2019-12" db="EMBL/GenBank/DDBJ databases">
        <title>Deinococcus sp. HMF7620 Genome sequencing and assembly.</title>
        <authorList>
            <person name="Kang H."/>
            <person name="Kim H."/>
            <person name="Joh K."/>
        </authorList>
    </citation>
    <scope>NUCLEOTIDE SEQUENCE [LARGE SCALE GENOMIC DNA]</scope>
    <source>
        <strain evidence="1 2">HMF7620</strain>
    </source>
</reference>
<dbReference type="Proteomes" id="UP000483286">
    <property type="component" value="Unassembled WGS sequence"/>
</dbReference>
<accession>A0A7C9M2G3</accession>
<protein>
    <submittedName>
        <fullName evidence="1">Uncharacterized protein</fullName>
    </submittedName>
</protein>
<evidence type="ECO:0000313" key="1">
    <source>
        <dbReference type="EMBL" id="MVN87522.1"/>
    </source>
</evidence>
<sequence>MLVHAAPATVHTHLSREALSLNVRPLAAALAQRDLMGTTTTVLEYVLSAVQASLRALPYELEAVLDLYDHGGQSTLRLQLHYDPQQTFTALSLGPVRKRLHRIHPQVLPAFLRRASLVGLHGLPLFTPTEALGLYSQNHLCGAESDDDFADNITDFGIWDAPPDLPREEALALARQKGLRTFDDVQRLVPAFDLHLSPEMPGVTLPTDVQALHDQLCRLEAQVKALPPYTDAECEASCEPLWPYFRESLLVDPFPTATPRLSFTREMQGELGYFEGDCVPVRTFLLADSADLDRLDQYLQAVPDLQRGLRQWLTDLSRLRKAT</sequence>
<name>A0A7C9M2G3_9DEIO</name>
<dbReference type="RefSeq" id="WP_157459577.1">
    <property type="nucleotide sequence ID" value="NZ_WQLB01000015.1"/>
</dbReference>
<evidence type="ECO:0000313" key="2">
    <source>
        <dbReference type="Proteomes" id="UP000483286"/>
    </source>
</evidence>
<keyword evidence="2" id="KW-1185">Reference proteome</keyword>
<dbReference type="EMBL" id="WQLB01000015">
    <property type="protein sequence ID" value="MVN87522.1"/>
    <property type="molecule type" value="Genomic_DNA"/>
</dbReference>
<gene>
    <name evidence="1" type="ORF">GO986_12175</name>
</gene>
<proteinExistence type="predicted"/>
<dbReference type="AlphaFoldDB" id="A0A7C9M2G3"/>
<organism evidence="1 2">
    <name type="scientific">Deinococcus arboris</name>
    <dbReference type="NCBI Taxonomy" id="2682977"/>
    <lineage>
        <taxon>Bacteria</taxon>
        <taxon>Thermotogati</taxon>
        <taxon>Deinococcota</taxon>
        <taxon>Deinococci</taxon>
        <taxon>Deinococcales</taxon>
        <taxon>Deinococcaceae</taxon>
        <taxon>Deinococcus</taxon>
    </lineage>
</organism>